<protein>
    <submittedName>
        <fullName evidence="7">Energy transducer TonB</fullName>
    </submittedName>
</protein>
<organism evidence="7 8">
    <name type="scientific">Stakelama tenebrarum</name>
    <dbReference type="NCBI Taxonomy" id="2711215"/>
    <lineage>
        <taxon>Bacteria</taxon>
        <taxon>Pseudomonadati</taxon>
        <taxon>Pseudomonadota</taxon>
        <taxon>Alphaproteobacteria</taxon>
        <taxon>Sphingomonadales</taxon>
        <taxon>Sphingomonadaceae</taxon>
        <taxon>Stakelama</taxon>
    </lineage>
</organism>
<dbReference type="AlphaFoldDB" id="A0A6G6Y6E6"/>
<proteinExistence type="predicted"/>
<evidence type="ECO:0000313" key="8">
    <source>
        <dbReference type="Proteomes" id="UP000501568"/>
    </source>
</evidence>
<dbReference type="PROSITE" id="PS52015">
    <property type="entry name" value="TONB_CTD"/>
    <property type="match status" value="1"/>
</dbReference>
<dbReference type="Pfam" id="PF03544">
    <property type="entry name" value="TonB_C"/>
    <property type="match status" value="1"/>
</dbReference>
<dbReference type="Gene3D" id="3.30.1150.10">
    <property type="match status" value="1"/>
</dbReference>
<dbReference type="EMBL" id="CP049109">
    <property type="protein sequence ID" value="QIG80421.1"/>
    <property type="molecule type" value="Genomic_DNA"/>
</dbReference>
<evidence type="ECO:0000256" key="2">
    <source>
        <dbReference type="ARBA" id="ARBA00022692"/>
    </source>
</evidence>
<gene>
    <name evidence="7" type="ORF">G5C33_11960</name>
</gene>
<comment type="subcellular location">
    <subcellularLocation>
        <location evidence="1">Membrane</location>
        <topology evidence="1">Single-pass membrane protein</topology>
    </subcellularLocation>
</comment>
<dbReference type="InterPro" id="IPR006260">
    <property type="entry name" value="TonB/TolA_C"/>
</dbReference>
<evidence type="ECO:0000256" key="3">
    <source>
        <dbReference type="ARBA" id="ARBA00022989"/>
    </source>
</evidence>
<feature type="chain" id="PRO_5026285705" evidence="5">
    <location>
        <begin position="17"/>
        <end position="110"/>
    </location>
</feature>
<evidence type="ECO:0000259" key="6">
    <source>
        <dbReference type="PROSITE" id="PS52015"/>
    </source>
</evidence>
<dbReference type="Proteomes" id="UP000501568">
    <property type="component" value="Chromosome"/>
</dbReference>
<evidence type="ECO:0000256" key="1">
    <source>
        <dbReference type="ARBA" id="ARBA00004167"/>
    </source>
</evidence>
<dbReference type="InterPro" id="IPR037682">
    <property type="entry name" value="TonB_C"/>
</dbReference>
<name>A0A6G6Y6E6_9SPHN</name>
<dbReference type="GO" id="GO:0055085">
    <property type="term" value="P:transmembrane transport"/>
    <property type="evidence" value="ECO:0007669"/>
    <property type="project" value="InterPro"/>
</dbReference>
<evidence type="ECO:0000313" key="7">
    <source>
        <dbReference type="EMBL" id="QIG80421.1"/>
    </source>
</evidence>
<dbReference type="SUPFAM" id="SSF74653">
    <property type="entry name" value="TolA/TonB C-terminal domain"/>
    <property type="match status" value="1"/>
</dbReference>
<feature type="domain" description="TonB C-terminal" evidence="6">
    <location>
        <begin position="17"/>
        <end position="110"/>
    </location>
</feature>
<evidence type="ECO:0000256" key="5">
    <source>
        <dbReference type="SAM" id="SignalP"/>
    </source>
</evidence>
<sequence length="110" mass="11932">MLIASLLILATQDAAAAATPIDQAKWITAAQYPQGARDAGEEGTVGYVLLVDAEGKVTNCAISRPTRSWRLDTATCRILRERARFTPARDAQGRAVPGRFEGAFTWQLAR</sequence>
<dbReference type="NCBIfam" id="TIGR01352">
    <property type="entry name" value="tonB_Cterm"/>
    <property type="match status" value="1"/>
</dbReference>
<keyword evidence="8" id="KW-1185">Reference proteome</keyword>
<dbReference type="RefSeq" id="WP_165327428.1">
    <property type="nucleotide sequence ID" value="NZ_CP049109.1"/>
</dbReference>
<dbReference type="KEGG" id="spzr:G5C33_11960"/>
<keyword evidence="3" id="KW-1133">Transmembrane helix</keyword>
<dbReference type="GO" id="GO:0016020">
    <property type="term" value="C:membrane"/>
    <property type="evidence" value="ECO:0007669"/>
    <property type="project" value="UniProtKB-SubCell"/>
</dbReference>
<keyword evidence="5" id="KW-0732">Signal</keyword>
<keyword evidence="4" id="KW-0472">Membrane</keyword>
<evidence type="ECO:0000256" key="4">
    <source>
        <dbReference type="ARBA" id="ARBA00023136"/>
    </source>
</evidence>
<feature type="signal peptide" evidence="5">
    <location>
        <begin position="1"/>
        <end position="16"/>
    </location>
</feature>
<accession>A0A6G6Y6E6</accession>
<reference evidence="7 8" key="1">
    <citation type="submission" date="2020-02" db="EMBL/GenBank/DDBJ databases">
        <authorList>
            <person name="Zheng R.K."/>
            <person name="Sun C.M."/>
        </authorList>
    </citation>
    <scope>NUCLEOTIDE SEQUENCE [LARGE SCALE GENOMIC DNA]</scope>
    <source>
        <strain evidence="8">zrk23</strain>
    </source>
</reference>
<keyword evidence="2" id="KW-0812">Transmembrane</keyword>